<feature type="domain" description="NAD-dependent epimerase/dehydratase" evidence="1">
    <location>
        <begin position="4"/>
        <end position="81"/>
    </location>
</feature>
<evidence type="ECO:0000313" key="2">
    <source>
        <dbReference type="EMBL" id="RVX46625.1"/>
    </source>
</evidence>
<dbReference type="Pfam" id="PF01370">
    <property type="entry name" value="Epimerase"/>
    <property type="match status" value="1"/>
</dbReference>
<dbReference type="SUPFAM" id="SSF51735">
    <property type="entry name" value="NAD(P)-binding Rossmann-fold domains"/>
    <property type="match status" value="1"/>
</dbReference>
<dbReference type="Gene3D" id="3.40.50.720">
    <property type="entry name" value="NAD(P)-binding Rossmann-like Domain"/>
    <property type="match status" value="1"/>
</dbReference>
<accession>A0A438MM02</accession>
<sequence>MNSVCVIGGNRYFGRRVIERLRDAGTDVTVINRGSSPAPEGVRHLIADRDDEDGLREALADRSFDVVIDQVCYTPPQAAAARRVFAGRTRRYVMTSTIEVYSALDTNAPVTEDVIDLATLPVRMDLPWHEPDFVEEHYGAGKAQAEAVFAREPVFDFVSVRTGHVMGGADFTGRLDHYTTRIRDGLPVVVHREPRPSSFINSREIADFLVWTAESSFTGPVNACSHGPFDVTYLCDTLSAAAGAGPVTYTTGRDTSPFSFDRAYAMDNGRAVRLGFVFSHTADWLPHVISEALACV</sequence>
<evidence type="ECO:0000259" key="1">
    <source>
        <dbReference type="Pfam" id="PF01370"/>
    </source>
</evidence>
<dbReference type="InterPro" id="IPR001509">
    <property type="entry name" value="Epimerase_deHydtase"/>
</dbReference>
<gene>
    <name evidence="2" type="ORF">EDD27_9517</name>
</gene>
<dbReference type="AlphaFoldDB" id="A0A438MM02"/>
<name>A0A438MM02_9ACTN</name>
<dbReference type="Proteomes" id="UP000284824">
    <property type="component" value="Unassembled WGS sequence"/>
</dbReference>
<dbReference type="OrthoDB" id="9809586at2"/>
<proteinExistence type="predicted"/>
<keyword evidence="3" id="KW-1185">Reference proteome</keyword>
<comment type="caution">
    <text evidence="2">The sequence shown here is derived from an EMBL/GenBank/DDBJ whole genome shotgun (WGS) entry which is preliminary data.</text>
</comment>
<dbReference type="RefSeq" id="WP_127938949.1">
    <property type="nucleotide sequence ID" value="NZ_SAUN01000001.1"/>
</dbReference>
<dbReference type="InterPro" id="IPR036291">
    <property type="entry name" value="NAD(P)-bd_dom_sf"/>
</dbReference>
<evidence type="ECO:0000313" key="3">
    <source>
        <dbReference type="Proteomes" id="UP000284824"/>
    </source>
</evidence>
<protein>
    <submittedName>
        <fullName evidence="2">Nucleoside-diphosphate-sugar epimerase</fullName>
    </submittedName>
</protein>
<dbReference type="EMBL" id="SAUN01000001">
    <property type="protein sequence ID" value="RVX46625.1"/>
    <property type="molecule type" value="Genomic_DNA"/>
</dbReference>
<organism evidence="2 3">
    <name type="scientific">Nonomuraea polychroma</name>
    <dbReference type="NCBI Taxonomy" id="46176"/>
    <lineage>
        <taxon>Bacteria</taxon>
        <taxon>Bacillati</taxon>
        <taxon>Actinomycetota</taxon>
        <taxon>Actinomycetes</taxon>
        <taxon>Streptosporangiales</taxon>
        <taxon>Streptosporangiaceae</taxon>
        <taxon>Nonomuraea</taxon>
    </lineage>
</organism>
<reference evidence="2 3" key="1">
    <citation type="submission" date="2019-01" db="EMBL/GenBank/DDBJ databases">
        <title>Sequencing the genomes of 1000 actinobacteria strains.</title>
        <authorList>
            <person name="Klenk H.-P."/>
        </authorList>
    </citation>
    <scope>NUCLEOTIDE SEQUENCE [LARGE SCALE GENOMIC DNA]</scope>
    <source>
        <strain evidence="2 3">DSM 43925</strain>
    </source>
</reference>